<dbReference type="EMBL" id="ML178849">
    <property type="protein sequence ID" value="TFK97217.1"/>
    <property type="molecule type" value="Genomic_DNA"/>
</dbReference>
<dbReference type="OrthoDB" id="6132182at2759"/>
<evidence type="ECO:0000313" key="1">
    <source>
        <dbReference type="EMBL" id="TFK97217.1"/>
    </source>
</evidence>
<dbReference type="InterPro" id="IPR008922">
    <property type="entry name" value="Di-copper_centre_dom_sf"/>
</dbReference>
<keyword evidence="2" id="KW-1185">Reference proteome</keyword>
<reference evidence="1 2" key="1">
    <citation type="journal article" date="2019" name="Nat. Ecol. Evol.">
        <title>Megaphylogeny resolves global patterns of mushroom evolution.</title>
        <authorList>
            <person name="Varga T."/>
            <person name="Krizsan K."/>
            <person name="Foldi C."/>
            <person name="Dima B."/>
            <person name="Sanchez-Garcia M."/>
            <person name="Sanchez-Ramirez S."/>
            <person name="Szollosi G.J."/>
            <person name="Szarkandi J.G."/>
            <person name="Papp V."/>
            <person name="Albert L."/>
            <person name="Andreopoulos W."/>
            <person name="Angelini C."/>
            <person name="Antonin V."/>
            <person name="Barry K.W."/>
            <person name="Bougher N.L."/>
            <person name="Buchanan P."/>
            <person name="Buyck B."/>
            <person name="Bense V."/>
            <person name="Catcheside P."/>
            <person name="Chovatia M."/>
            <person name="Cooper J."/>
            <person name="Damon W."/>
            <person name="Desjardin D."/>
            <person name="Finy P."/>
            <person name="Geml J."/>
            <person name="Haridas S."/>
            <person name="Hughes K."/>
            <person name="Justo A."/>
            <person name="Karasinski D."/>
            <person name="Kautmanova I."/>
            <person name="Kiss B."/>
            <person name="Kocsube S."/>
            <person name="Kotiranta H."/>
            <person name="LaButti K.M."/>
            <person name="Lechner B.E."/>
            <person name="Liimatainen K."/>
            <person name="Lipzen A."/>
            <person name="Lukacs Z."/>
            <person name="Mihaltcheva S."/>
            <person name="Morgado L.N."/>
            <person name="Niskanen T."/>
            <person name="Noordeloos M.E."/>
            <person name="Ohm R.A."/>
            <person name="Ortiz-Santana B."/>
            <person name="Ovrebo C."/>
            <person name="Racz N."/>
            <person name="Riley R."/>
            <person name="Savchenko A."/>
            <person name="Shiryaev A."/>
            <person name="Soop K."/>
            <person name="Spirin V."/>
            <person name="Szebenyi C."/>
            <person name="Tomsovsky M."/>
            <person name="Tulloss R.E."/>
            <person name="Uehling J."/>
            <person name="Grigoriev I.V."/>
            <person name="Vagvolgyi C."/>
            <person name="Papp T."/>
            <person name="Martin F.M."/>
            <person name="Miettinen O."/>
            <person name="Hibbett D.S."/>
            <person name="Nagy L.G."/>
        </authorList>
    </citation>
    <scope>NUCLEOTIDE SEQUENCE [LARGE SCALE GENOMIC DNA]</scope>
    <source>
        <strain evidence="1 2">CBS 309.79</strain>
    </source>
</reference>
<dbReference type="Gene3D" id="1.10.1280.10">
    <property type="entry name" value="Di-copper center containing domain from catechol oxidase"/>
    <property type="match status" value="1"/>
</dbReference>
<accession>A0A5C3Q7S6</accession>
<dbReference type="AlphaFoldDB" id="A0A5C3Q7S6"/>
<name>A0A5C3Q7S6_9AGAR</name>
<organism evidence="1 2">
    <name type="scientific">Pterulicium gracile</name>
    <dbReference type="NCBI Taxonomy" id="1884261"/>
    <lineage>
        <taxon>Eukaryota</taxon>
        <taxon>Fungi</taxon>
        <taxon>Dikarya</taxon>
        <taxon>Basidiomycota</taxon>
        <taxon>Agaricomycotina</taxon>
        <taxon>Agaricomycetes</taxon>
        <taxon>Agaricomycetidae</taxon>
        <taxon>Agaricales</taxon>
        <taxon>Pleurotineae</taxon>
        <taxon>Pterulaceae</taxon>
        <taxon>Pterulicium</taxon>
    </lineage>
</organism>
<dbReference type="Proteomes" id="UP000305067">
    <property type="component" value="Unassembled WGS sequence"/>
</dbReference>
<protein>
    <submittedName>
        <fullName evidence="1">Uncharacterized protein</fullName>
    </submittedName>
</protein>
<proteinExistence type="predicted"/>
<dbReference type="SUPFAM" id="SSF48056">
    <property type="entry name" value="Di-copper centre-containing domain"/>
    <property type="match status" value="1"/>
</dbReference>
<gene>
    <name evidence="1" type="ORF">BDV98DRAFT_268106</name>
</gene>
<sequence length="139" mass="15045">MHGSVHVIMGGDLAGSCPSSALPGCAPGPTFSANELMVPASSRSTPHSSLAQYQLLIPLQMIDKIWSDWQQKHPSNKWSSTGGSIQADFFNSTDMELFPNGKPPLLNLKTPVPADGRFREVTNGDVMDTTEGYLCYVYV</sequence>
<dbReference type="STRING" id="1884261.A0A5C3Q7S6"/>
<evidence type="ECO:0000313" key="2">
    <source>
        <dbReference type="Proteomes" id="UP000305067"/>
    </source>
</evidence>